<keyword evidence="2" id="KW-1185">Reference proteome</keyword>
<dbReference type="GO" id="GO:0016757">
    <property type="term" value="F:glycosyltransferase activity"/>
    <property type="evidence" value="ECO:0007669"/>
    <property type="project" value="UniProtKB-ARBA"/>
</dbReference>
<reference evidence="1 2" key="1">
    <citation type="submission" date="2018-07" db="EMBL/GenBank/DDBJ databases">
        <title>Leeuwenhoekiella genomics.</title>
        <authorList>
            <person name="Tahon G."/>
            <person name="Willems A."/>
        </authorList>
    </citation>
    <scope>NUCLEOTIDE SEQUENCE [LARGE SCALE GENOMIC DNA]</scope>
    <source>
        <strain evidence="1 2">LMG 22550</strain>
    </source>
</reference>
<dbReference type="AlphaFoldDB" id="A0A4Q0PBZ8"/>
<dbReference type="EMBL" id="QOVM01000001">
    <property type="protein sequence ID" value="RXG24353.1"/>
    <property type="molecule type" value="Genomic_DNA"/>
</dbReference>
<evidence type="ECO:0000313" key="1">
    <source>
        <dbReference type="EMBL" id="RXG24353.1"/>
    </source>
</evidence>
<gene>
    <name evidence="1" type="ORF">DSM00_141</name>
</gene>
<dbReference type="SUPFAM" id="SSF53756">
    <property type="entry name" value="UDP-Glycosyltransferase/glycogen phosphorylase"/>
    <property type="match status" value="1"/>
</dbReference>
<organism evidence="1 2">
    <name type="scientific">Leeuwenhoekiella aequorea</name>
    <dbReference type="NCBI Taxonomy" id="283736"/>
    <lineage>
        <taxon>Bacteria</taxon>
        <taxon>Pseudomonadati</taxon>
        <taxon>Bacteroidota</taxon>
        <taxon>Flavobacteriia</taxon>
        <taxon>Flavobacteriales</taxon>
        <taxon>Flavobacteriaceae</taxon>
        <taxon>Leeuwenhoekiella</taxon>
    </lineage>
</organism>
<protein>
    <submittedName>
        <fullName evidence="1">Uncharacterized protein</fullName>
    </submittedName>
</protein>
<dbReference type="Pfam" id="PF13692">
    <property type="entry name" value="Glyco_trans_1_4"/>
    <property type="match status" value="1"/>
</dbReference>
<proteinExistence type="predicted"/>
<accession>A0A4Q0PBZ8</accession>
<dbReference type="Proteomes" id="UP000289238">
    <property type="component" value="Unassembled WGS sequence"/>
</dbReference>
<dbReference type="Gene3D" id="3.40.50.2000">
    <property type="entry name" value="Glycogen Phosphorylase B"/>
    <property type="match status" value="2"/>
</dbReference>
<dbReference type="OrthoDB" id="9806653at2"/>
<dbReference type="PANTHER" id="PTHR12526">
    <property type="entry name" value="GLYCOSYLTRANSFERASE"/>
    <property type="match status" value="1"/>
</dbReference>
<evidence type="ECO:0000313" key="2">
    <source>
        <dbReference type="Proteomes" id="UP000289238"/>
    </source>
</evidence>
<comment type="caution">
    <text evidence="1">The sequence shown here is derived from an EMBL/GenBank/DDBJ whole genome shotgun (WGS) entry which is preliminary data.</text>
</comment>
<dbReference type="PANTHER" id="PTHR12526:SF630">
    <property type="entry name" value="GLYCOSYLTRANSFERASE"/>
    <property type="match status" value="1"/>
</dbReference>
<sequence length="362" mass="40595">MTKLKVVHIVEALGGGIYSYFINLTQVLAPHPNIDLTVIYSDKRQEINANKIAKDFHPDTTLIKVAMLREISPVADYNSFKDLCSELKKLKPDVLHLHSSKAGILGRLAFLAAFKFNTKLYYTPHGYSFLRKDISVIKRFAFFTIEFLSQKLTGGKIVACGDTELKYSKKIGPSILVRNGINFKNALQQETLKSDRIQNIVTLGRITYARNPKLFNAIALQNPDLNFIWIGDGELKHVITAPNIQVTGWFEDRNVALSTLSKADVYLQTSLWEGLPIALLEAAAQKIPIIATAIIGNRDIIVNGKTGILIEEASDFKVALNTIEAPHKRKKMGMANYERCSLLFDSSRNFNKLISIYSSDYQ</sequence>
<name>A0A4Q0PBZ8_9FLAO</name>
<dbReference type="RefSeq" id="WP_128756101.1">
    <property type="nucleotide sequence ID" value="NZ_QOVM01000001.1"/>
</dbReference>